<dbReference type="NCBIfam" id="NF007831">
    <property type="entry name" value="PRK10542.1"/>
    <property type="match status" value="1"/>
</dbReference>
<dbReference type="CDD" id="cd03188">
    <property type="entry name" value="GST_C_Beta"/>
    <property type="match status" value="1"/>
</dbReference>
<dbReference type="InterPro" id="IPR036282">
    <property type="entry name" value="Glutathione-S-Trfase_C_sf"/>
</dbReference>
<keyword evidence="3" id="KW-0808">Transferase</keyword>
<dbReference type="CDD" id="cd03057">
    <property type="entry name" value="GST_N_Beta"/>
    <property type="match status" value="1"/>
</dbReference>
<evidence type="ECO:0000259" key="2">
    <source>
        <dbReference type="PROSITE" id="PS50405"/>
    </source>
</evidence>
<dbReference type="Pfam" id="PF13409">
    <property type="entry name" value="GST_N_2"/>
    <property type="match status" value="1"/>
</dbReference>
<dbReference type="Proteomes" id="UP001321908">
    <property type="component" value="Chromosome"/>
</dbReference>
<proteinExistence type="predicted"/>
<dbReference type="PANTHER" id="PTHR44051">
    <property type="entry name" value="GLUTATHIONE S-TRANSFERASE-RELATED"/>
    <property type="match status" value="1"/>
</dbReference>
<dbReference type="SUPFAM" id="SSF52833">
    <property type="entry name" value="Thioredoxin-like"/>
    <property type="match status" value="1"/>
</dbReference>
<dbReference type="InterPro" id="IPR004046">
    <property type="entry name" value="GST_C"/>
</dbReference>
<feature type="domain" description="GST C-terminal" evidence="2">
    <location>
        <begin position="93"/>
        <end position="207"/>
    </location>
</feature>
<accession>A0ABZ0YA81</accession>
<name>A0ABZ0YA81_9GAMM</name>
<dbReference type="InterPro" id="IPR036249">
    <property type="entry name" value="Thioredoxin-like_sf"/>
</dbReference>
<dbReference type="PROSITE" id="PS50404">
    <property type="entry name" value="GST_NTER"/>
    <property type="match status" value="1"/>
</dbReference>
<dbReference type="SFLD" id="SFLDS00019">
    <property type="entry name" value="Glutathione_Transferase_(cytos"/>
    <property type="match status" value="1"/>
</dbReference>
<evidence type="ECO:0000259" key="1">
    <source>
        <dbReference type="PROSITE" id="PS50404"/>
    </source>
</evidence>
<dbReference type="SFLD" id="SFLDG00358">
    <property type="entry name" value="Main_(cytGST)"/>
    <property type="match status" value="1"/>
</dbReference>
<feature type="domain" description="GST N-terminal" evidence="1">
    <location>
        <begin position="4"/>
        <end position="87"/>
    </location>
</feature>
<dbReference type="PROSITE" id="PS50405">
    <property type="entry name" value="GST_CTER"/>
    <property type="match status" value="1"/>
</dbReference>
<dbReference type="SUPFAM" id="SSF47616">
    <property type="entry name" value="GST C-terminal domain-like"/>
    <property type="match status" value="1"/>
</dbReference>
<dbReference type="InterPro" id="IPR010987">
    <property type="entry name" value="Glutathione-S-Trfase_C-like"/>
</dbReference>
<dbReference type="Pfam" id="PF00043">
    <property type="entry name" value="GST_C"/>
    <property type="match status" value="1"/>
</dbReference>
<dbReference type="Gene3D" id="1.20.1050.10">
    <property type="match status" value="1"/>
</dbReference>
<dbReference type="Gene3D" id="3.40.30.10">
    <property type="entry name" value="Glutaredoxin"/>
    <property type="match status" value="1"/>
</dbReference>
<evidence type="ECO:0000313" key="3">
    <source>
        <dbReference type="EMBL" id="WQH08306.1"/>
    </source>
</evidence>
<organism evidence="3 4">
    <name type="scientific">Chromohalobacter canadensis</name>
    <dbReference type="NCBI Taxonomy" id="141389"/>
    <lineage>
        <taxon>Bacteria</taxon>
        <taxon>Pseudomonadati</taxon>
        <taxon>Pseudomonadota</taxon>
        <taxon>Gammaproteobacteria</taxon>
        <taxon>Oceanospirillales</taxon>
        <taxon>Halomonadaceae</taxon>
        <taxon>Chromohalobacter</taxon>
    </lineage>
</organism>
<dbReference type="RefSeq" id="WP_246921739.1">
    <property type="nucleotide sequence ID" value="NZ_CP140151.1"/>
</dbReference>
<gene>
    <name evidence="3" type="primary">gstA</name>
    <name evidence="3" type="ORF">SR908_12600</name>
</gene>
<evidence type="ECO:0000313" key="4">
    <source>
        <dbReference type="Proteomes" id="UP001321908"/>
    </source>
</evidence>
<keyword evidence="4" id="KW-1185">Reference proteome</keyword>
<dbReference type="PANTHER" id="PTHR44051:SF8">
    <property type="entry name" value="GLUTATHIONE S-TRANSFERASE GSTA"/>
    <property type="match status" value="1"/>
</dbReference>
<protein>
    <submittedName>
        <fullName evidence="3">Glutathione transferase GstA</fullName>
        <ecNumber evidence="3">2.5.1.18</ecNumber>
    </submittedName>
</protein>
<dbReference type="InterPro" id="IPR004045">
    <property type="entry name" value="Glutathione_S-Trfase_N"/>
</dbReference>
<dbReference type="EC" id="2.5.1.18" evidence="3"/>
<dbReference type="InterPro" id="IPR040079">
    <property type="entry name" value="Glutathione_S-Trfase"/>
</dbReference>
<dbReference type="EMBL" id="CP140151">
    <property type="protein sequence ID" value="WQH08306.1"/>
    <property type="molecule type" value="Genomic_DNA"/>
</dbReference>
<dbReference type="SFLD" id="SFLDG01150">
    <property type="entry name" value="Main.1:_Beta-like"/>
    <property type="match status" value="1"/>
</dbReference>
<sequence>MNGDNDMKLYLKPGSCAMAVHIALEEAELTYEIEKVDLAAKKTERGEDYLAISPNGYVPALVLDDGEVMTEAAAILLYIANLAPEAELAPAPGSKAYFELLSQLVFISTELHKNFSPFFKPNSGDTWRGIAQKNLETRLSLMNERLTSNDYVMGERFSVADAYLFTVLSWAQVVDISLDAWPHLQRFVARIAERDSVQRAMQAEGLK</sequence>
<dbReference type="GO" id="GO:0004364">
    <property type="term" value="F:glutathione transferase activity"/>
    <property type="evidence" value="ECO:0007669"/>
    <property type="project" value="UniProtKB-EC"/>
</dbReference>
<reference evidence="3 4" key="1">
    <citation type="submission" date="2023-11" db="EMBL/GenBank/DDBJ databases">
        <title>MicrobeMod: A computational toolkit for identifying prokaryotic methylation and restriction-modification with nanopore sequencing.</title>
        <authorList>
            <person name="Crits-Christoph A."/>
            <person name="Kang S.C."/>
            <person name="Lee H."/>
            <person name="Ostrov N."/>
        </authorList>
    </citation>
    <scope>NUCLEOTIDE SEQUENCE [LARGE SCALE GENOMIC DNA]</scope>
    <source>
        <strain evidence="3 4">ATCC 43984</strain>
    </source>
</reference>